<dbReference type="AlphaFoldDB" id="A0A939LTC8"/>
<proteinExistence type="predicted"/>
<keyword evidence="2" id="KW-0812">Transmembrane</keyword>
<dbReference type="EMBL" id="JAGDYL010000001">
    <property type="protein sequence ID" value="MBO1803996.1"/>
    <property type="molecule type" value="Genomic_DNA"/>
</dbReference>
<keyword evidence="2" id="KW-0472">Membrane</keyword>
<protein>
    <recommendedName>
        <fullName evidence="5">DNA polymerase III subunit gamma/tau</fullName>
    </recommendedName>
</protein>
<gene>
    <name evidence="3" type="ORF">J4H91_01500</name>
</gene>
<reference evidence="3" key="1">
    <citation type="submission" date="2021-03" db="EMBL/GenBank/DDBJ databases">
        <title>Leucobacter chromiisoli sp. nov., isolated from chromium-containing soil of chemical plant.</title>
        <authorList>
            <person name="Xu Z."/>
        </authorList>
    </citation>
    <scope>NUCLEOTIDE SEQUENCE</scope>
    <source>
        <strain evidence="3">A2</strain>
    </source>
</reference>
<evidence type="ECO:0000256" key="1">
    <source>
        <dbReference type="SAM" id="MobiDB-lite"/>
    </source>
</evidence>
<keyword evidence="4" id="KW-1185">Reference proteome</keyword>
<name>A0A939LTC8_9MICO</name>
<dbReference type="RefSeq" id="WP_208044469.1">
    <property type="nucleotide sequence ID" value="NZ_JAGDYL010000001.1"/>
</dbReference>
<feature type="transmembrane region" description="Helical" evidence="2">
    <location>
        <begin position="149"/>
        <end position="167"/>
    </location>
</feature>
<evidence type="ECO:0000256" key="2">
    <source>
        <dbReference type="SAM" id="Phobius"/>
    </source>
</evidence>
<feature type="transmembrane region" description="Helical" evidence="2">
    <location>
        <begin position="121"/>
        <end position="140"/>
    </location>
</feature>
<organism evidence="3 4">
    <name type="scientific">Leucobacter ruminantium</name>
    <dbReference type="NCBI Taxonomy" id="1289170"/>
    <lineage>
        <taxon>Bacteria</taxon>
        <taxon>Bacillati</taxon>
        <taxon>Actinomycetota</taxon>
        <taxon>Actinomycetes</taxon>
        <taxon>Micrococcales</taxon>
        <taxon>Microbacteriaceae</taxon>
        <taxon>Leucobacter</taxon>
    </lineage>
</organism>
<sequence>MRKKSGDRAREESRASALASGWTVQGDADPEPEGAVPLAAESAPESDAAPVADAAAGDALASEAEEQRGQLSNAALVLLGVFGGLYLLYAWVWLSWAQFYASANAEVASASGSLGGALQQLVFWAAPLAPILWFLAAVLLNRGAGIRRLALWIVIGAIVLLPLPVFGGGGAS</sequence>
<dbReference type="Proteomes" id="UP000664398">
    <property type="component" value="Unassembled WGS sequence"/>
</dbReference>
<feature type="region of interest" description="Disordered" evidence="1">
    <location>
        <begin position="1"/>
        <end position="47"/>
    </location>
</feature>
<comment type="caution">
    <text evidence="3">The sequence shown here is derived from an EMBL/GenBank/DDBJ whole genome shotgun (WGS) entry which is preliminary data.</text>
</comment>
<keyword evidence="2" id="KW-1133">Transmembrane helix</keyword>
<feature type="transmembrane region" description="Helical" evidence="2">
    <location>
        <begin position="76"/>
        <end position="101"/>
    </location>
</feature>
<feature type="compositionally biased region" description="Basic and acidic residues" evidence="1">
    <location>
        <begin position="1"/>
        <end position="14"/>
    </location>
</feature>
<evidence type="ECO:0008006" key="5">
    <source>
        <dbReference type="Google" id="ProtNLM"/>
    </source>
</evidence>
<accession>A0A939LTC8</accession>
<feature type="compositionally biased region" description="Low complexity" evidence="1">
    <location>
        <begin position="37"/>
        <end position="47"/>
    </location>
</feature>
<evidence type="ECO:0000313" key="4">
    <source>
        <dbReference type="Proteomes" id="UP000664398"/>
    </source>
</evidence>
<evidence type="ECO:0000313" key="3">
    <source>
        <dbReference type="EMBL" id="MBO1803996.1"/>
    </source>
</evidence>